<protein>
    <submittedName>
        <fullName evidence="1">Uncharacterized protein</fullName>
    </submittedName>
</protein>
<reference evidence="1 2" key="1">
    <citation type="submission" date="2023-12" db="EMBL/GenBank/DDBJ databases">
        <title>Blastococcus brunescens sp. nov., an actonobacterium isolated from sandstone collected in sahara desert.</title>
        <authorList>
            <person name="Gtari M."/>
            <person name="Ghodhbane F."/>
        </authorList>
    </citation>
    <scope>NUCLEOTIDE SEQUENCE [LARGE SCALE GENOMIC DNA]</scope>
    <source>
        <strain evidence="1 2">BMG 8361</strain>
    </source>
</reference>
<dbReference type="Proteomes" id="UP001324287">
    <property type="component" value="Chromosome"/>
</dbReference>
<gene>
    <name evidence="1" type="ORF">U6N30_06540</name>
</gene>
<organism evidence="1 2">
    <name type="scientific">Blastococcus brunescens</name>
    <dbReference type="NCBI Taxonomy" id="1564165"/>
    <lineage>
        <taxon>Bacteria</taxon>
        <taxon>Bacillati</taxon>
        <taxon>Actinomycetota</taxon>
        <taxon>Actinomycetes</taxon>
        <taxon>Geodermatophilales</taxon>
        <taxon>Geodermatophilaceae</taxon>
        <taxon>Blastococcus</taxon>
    </lineage>
</organism>
<proteinExistence type="predicted"/>
<name>A0ABZ1B3E0_9ACTN</name>
<dbReference type="RefSeq" id="WP_324276632.1">
    <property type="nucleotide sequence ID" value="NZ_CP141261.1"/>
</dbReference>
<evidence type="ECO:0000313" key="2">
    <source>
        <dbReference type="Proteomes" id="UP001324287"/>
    </source>
</evidence>
<accession>A0ABZ1B3E0</accession>
<evidence type="ECO:0000313" key="1">
    <source>
        <dbReference type="EMBL" id="WRL65308.1"/>
    </source>
</evidence>
<sequence>MDTVISAVIASGTGTVNVRSFLPDRDKGSPFYYGLGNPHEAAALVRSLAADGYYTIVNETVDVSDGGVSGVSLGGAVEFSPDDTPRAVEKQGTAALPHDLATRLLKVVYGFDPALPWRDGERLEFSVHPERVGFMREHTIWWETEQVASVTLDVTPRWPNKFSRHIGDKTYGLLITHLLDLPVPRTTVISRRVAPFTFGTPTGTSQFWTRTAPREQTPGHFSTLPYWVDPFRLLQQEDTEGDRLASVLAQEAVDALWSGASIPTQGDSEDLIEGVRGTGDNFMLGAASPAELPRRSYPTYWR</sequence>
<dbReference type="EMBL" id="CP141261">
    <property type="protein sequence ID" value="WRL65308.1"/>
    <property type="molecule type" value="Genomic_DNA"/>
</dbReference>
<keyword evidence="2" id="KW-1185">Reference proteome</keyword>